<accession>A0A432Z0S8</accession>
<dbReference type="RefSeq" id="WP_051206938.1">
    <property type="nucleotide sequence ID" value="NZ_PIQE01000004.1"/>
</dbReference>
<proteinExistence type="predicted"/>
<dbReference type="AlphaFoldDB" id="A0A432Z0S8"/>
<dbReference type="EMBL" id="PIQE01000004">
    <property type="protein sequence ID" value="RUO69798.1"/>
    <property type="molecule type" value="Genomic_DNA"/>
</dbReference>
<dbReference type="Proteomes" id="UP000287022">
    <property type="component" value="Unassembled WGS sequence"/>
</dbReference>
<name>A0A432Z0S8_9GAMM</name>
<gene>
    <name evidence="2" type="ORF">CWI80_11310</name>
</gene>
<keyword evidence="3" id="KW-1185">Reference proteome</keyword>
<sequence>MKKVFVFLLIVTCSFPVFANENNTELARLFNEDQQAQRSQSNDWDALDREEAARRDAVLALLKKGEVETGLDYFHAAVIFQHSESVEDIRRAHALATISETLGYSRAKWLMAASWDRLMMYFEQPQWYGTQFTTDESGDWKLYEVDVDIISDEQRAEWNVPSLEASKERASRRN</sequence>
<reference evidence="3" key="1">
    <citation type="journal article" date="2018" name="Front. Microbiol.">
        <title>Genome-Based Analysis Reveals the Taxonomy and Diversity of the Family Idiomarinaceae.</title>
        <authorList>
            <person name="Liu Y."/>
            <person name="Lai Q."/>
            <person name="Shao Z."/>
        </authorList>
    </citation>
    <scope>NUCLEOTIDE SEQUENCE [LARGE SCALE GENOMIC DNA]</scope>
    <source>
        <strain evidence="3">c121</strain>
    </source>
</reference>
<organism evidence="2 3">
    <name type="scientific">Pseudidiomarina sediminum</name>
    <dbReference type="NCBI Taxonomy" id="431675"/>
    <lineage>
        <taxon>Bacteria</taxon>
        <taxon>Pseudomonadati</taxon>
        <taxon>Pseudomonadota</taxon>
        <taxon>Gammaproteobacteria</taxon>
        <taxon>Alteromonadales</taxon>
        <taxon>Idiomarinaceae</taxon>
        <taxon>Pseudidiomarina</taxon>
    </lineage>
</organism>
<evidence type="ECO:0000313" key="2">
    <source>
        <dbReference type="EMBL" id="RUO69798.1"/>
    </source>
</evidence>
<feature type="signal peptide" evidence="1">
    <location>
        <begin position="1"/>
        <end position="19"/>
    </location>
</feature>
<evidence type="ECO:0000256" key="1">
    <source>
        <dbReference type="SAM" id="SignalP"/>
    </source>
</evidence>
<keyword evidence="1" id="KW-0732">Signal</keyword>
<evidence type="ECO:0000313" key="3">
    <source>
        <dbReference type="Proteomes" id="UP000287022"/>
    </source>
</evidence>
<protein>
    <submittedName>
        <fullName evidence="2">Uncharacterized protein</fullName>
    </submittedName>
</protein>
<comment type="caution">
    <text evidence="2">The sequence shown here is derived from an EMBL/GenBank/DDBJ whole genome shotgun (WGS) entry which is preliminary data.</text>
</comment>
<feature type="chain" id="PRO_5019211543" evidence="1">
    <location>
        <begin position="20"/>
        <end position="174"/>
    </location>
</feature>